<evidence type="ECO:0000256" key="1">
    <source>
        <dbReference type="SAM" id="MobiDB-lite"/>
    </source>
</evidence>
<organism evidence="2 3">
    <name type="scientific">Candidatus Wolfebacteria bacterium CG18_big_fil_WC_8_21_14_2_50_39_7</name>
    <dbReference type="NCBI Taxonomy" id="1975071"/>
    <lineage>
        <taxon>Bacteria</taxon>
        <taxon>Candidatus Wolfeibacteriota</taxon>
    </lineage>
</organism>
<dbReference type="InterPro" id="IPR010921">
    <property type="entry name" value="Trp_repressor/repl_initiator"/>
</dbReference>
<gene>
    <name evidence="2" type="ORF">COW77_01115</name>
</gene>
<dbReference type="Gene3D" id="1.10.1270.10">
    <property type="entry name" value="TrpR-like"/>
    <property type="match status" value="1"/>
</dbReference>
<name>A0A2H0ED44_9BACT</name>
<accession>A0A2H0ED44</accession>
<dbReference type="Pfam" id="PF01371">
    <property type="entry name" value="Trp_repressor"/>
    <property type="match status" value="1"/>
</dbReference>
<dbReference type="AlphaFoldDB" id="A0A2H0ED44"/>
<comment type="caution">
    <text evidence="2">The sequence shown here is derived from an EMBL/GenBank/DDBJ whole genome shotgun (WGS) entry which is preliminary data.</text>
</comment>
<proteinExistence type="predicted"/>
<sequence length="130" mass="15186">MKRKNLGLIDKTIKDLIWKEFLEEIKKAKSTQEIKGVTNKFFTSNEIEILEKRLAIVYFLNKKLSYRKIGEIIWVSPRTISFVKNGLKRNTKPKGASSKLKFTPISDERSNKRPKYPTFTGKGGWRFLSM</sequence>
<dbReference type="Proteomes" id="UP000229241">
    <property type="component" value="Unassembled WGS sequence"/>
</dbReference>
<dbReference type="EMBL" id="PCTX01000031">
    <property type="protein sequence ID" value="PIP92221.1"/>
    <property type="molecule type" value="Genomic_DNA"/>
</dbReference>
<dbReference type="InterPro" id="IPR038116">
    <property type="entry name" value="TrpR-like_sf"/>
</dbReference>
<dbReference type="InterPro" id="IPR000831">
    <property type="entry name" value="Trp_repress"/>
</dbReference>
<feature type="region of interest" description="Disordered" evidence="1">
    <location>
        <begin position="91"/>
        <end position="113"/>
    </location>
</feature>
<evidence type="ECO:0000313" key="3">
    <source>
        <dbReference type="Proteomes" id="UP000229241"/>
    </source>
</evidence>
<evidence type="ECO:0000313" key="2">
    <source>
        <dbReference type="EMBL" id="PIP92221.1"/>
    </source>
</evidence>
<reference evidence="2 3" key="1">
    <citation type="submission" date="2017-09" db="EMBL/GenBank/DDBJ databases">
        <title>Depth-based differentiation of microbial function through sediment-hosted aquifers and enrichment of novel symbionts in the deep terrestrial subsurface.</title>
        <authorList>
            <person name="Probst A.J."/>
            <person name="Ladd B."/>
            <person name="Jarett J.K."/>
            <person name="Geller-Mcgrath D.E."/>
            <person name="Sieber C.M."/>
            <person name="Emerson J.B."/>
            <person name="Anantharaman K."/>
            <person name="Thomas B.C."/>
            <person name="Malmstrom R."/>
            <person name="Stieglmeier M."/>
            <person name="Klingl A."/>
            <person name="Woyke T."/>
            <person name="Ryan C.M."/>
            <person name="Banfield J.F."/>
        </authorList>
    </citation>
    <scope>NUCLEOTIDE SEQUENCE [LARGE SCALE GENOMIC DNA]</scope>
    <source>
        <strain evidence="2">CG18_big_fil_WC_8_21_14_2_50_39_7</strain>
    </source>
</reference>
<evidence type="ECO:0008006" key="4">
    <source>
        <dbReference type="Google" id="ProtNLM"/>
    </source>
</evidence>
<dbReference type="GO" id="GO:0003700">
    <property type="term" value="F:DNA-binding transcription factor activity"/>
    <property type="evidence" value="ECO:0007669"/>
    <property type="project" value="InterPro"/>
</dbReference>
<dbReference type="SUPFAM" id="SSF48295">
    <property type="entry name" value="TrpR-like"/>
    <property type="match status" value="1"/>
</dbReference>
<protein>
    <recommendedName>
        <fullName evidence="4">HTH luxR-type domain-containing protein</fullName>
    </recommendedName>
</protein>
<dbReference type="GO" id="GO:0043565">
    <property type="term" value="F:sequence-specific DNA binding"/>
    <property type="evidence" value="ECO:0007669"/>
    <property type="project" value="InterPro"/>
</dbReference>